<sequence>MKPSSPVLSSLLLGAALGCALPAHATVYASYSGSQLGVTQRTDALVQTNYFSTGVQARGLALGANNDLYIAAGNHLINYSTSGALIHDMAFPIASINYTDVDVGGGHVVASYNGSQQGFTVRDYGLNQSNAVSTGFNINGIAAGDNNHVYLASGNHLYDYLTNGTQVTNMTFPDLGINYTDVAYGNNLLVASYAGSQHGVTLRNLALNQTSYFGVGFDIDRLTLGTNNDVFLTSGNNIYDYSLTGTLLNHMTFPDNGISYTGIDAMAPVPEPDTAAMLLAGLGLVGWIARRRKA</sequence>
<evidence type="ECO:0000259" key="2">
    <source>
        <dbReference type="Pfam" id="PF07589"/>
    </source>
</evidence>
<accession>A0A7W2EGX5</accession>
<dbReference type="Proteomes" id="UP000566711">
    <property type="component" value="Unassembled WGS sequence"/>
</dbReference>
<dbReference type="PROSITE" id="PS51257">
    <property type="entry name" value="PROKAR_LIPOPROTEIN"/>
    <property type="match status" value="1"/>
</dbReference>
<evidence type="ECO:0000313" key="3">
    <source>
        <dbReference type="EMBL" id="MBA5605739.1"/>
    </source>
</evidence>
<dbReference type="EMBL" id="JACEZS010000007">
    <property type="protein sequence ID" value="MBA5605739.1"/>
    <property type="molecule type" value="Genomic_DNA"/>
</dbReference>
<dbReference type="NCBIfam" id="NF038126">
    <property type="entry name" value="PEP_CTERM_FxDxF"/>
    <property type="match status" value="1"/>
</dbReference>
<keyword evidence="4" id="KW-1185">Reference proteome</keyword>
<organism evidence="3 4">
    <name type="scientific">Rugamonas fusca</name>
    <dbReference type="NCBI Taxonomy" id="2758568"/>
    <lineage>
        <taxon>Bacteria</taxon>
        <taxon>Pseudomonadati</taxon>
        <taxon>Pseudomonadota</taxon>
        <taxon>Betaproteobacteria</taxon>
        <taxon>Burkholderiales</taxon>
        <taxon>Oxalobacteraceae</taxon>
        <taxon>Telluria group</taxon>
        <taxon>Rugamonas</taxon>
    </lineage>
</organism>
<name>A0A7W2EGX5_9BURK</name>
<reference evidence="3 4" key="1">
    <citation type="submission" date="2020-07" db="EMBL/GenBank/DDBJ databases">
        <title>Novel species isolated from subtropical streams in China.</title>
        <authorList>
            <person name="Lu H."/>
        </authorList>
    </citation>
    <scope>NUCLEOTIDE SEQUENCE [LARGE SCALE GENOMIC DNA]</scope>
    <source>
        <strain evidence="3 4">FT3S</strain>
    </source>
</reference>
<feature type="chain" id="PRO_5031356613" evidence="1">
    <location>
        <begin position="26"/>
        <end position="294"/>
    </location>
</feature>
<feature type="domain" description="Ice-binding protein C-terminal" evidence="2">
    <location>
        <begin position="268"/>
        <end position="293"/>
    </location>
</feature>
<dbReference type="RefSeq" id="WP_182216989.1">
    <property type="nucleotide sequence ID" value="NZ_JACEZS010000007.1"/>
</dbReference>
<proteinExistence type="predicted"/>
<feature type="signal peptide" evidence="1">
    <location>
        <begin position="1"/>
        <end position="25"/>
    </location>
</feature>
<keyword evidence="1" id="KW-0732">Signal</keyword>
<dbReference type="AlphaFoldDB" id="A0A7W2EGX5"/>
<evidence type="ECO:0000313" key="4">
    <source>
        <dbReference type="Proteomes" id="UP000566711"/>
    </source>
</evidence>
<dbReference type="InterPro" id="IPR013424">
    <property type="entry name" value="Ice-binding_C"/>
</dbReference>
<gene>
    <name evidence="3" type="ORF">H3H36_10230</name>
</gene>
<evidence type="ECO:0000256" key="1">
    <source>
        <dbReference type="SAM" id="SignalP"/>
    </source>
</evidence>
<dbReference type="NCBIfam" id="TIGR02595">
    <property type="entry name" value="PEP_CTERM"/>
    <property type="match status" value="1"/>
</dbReference>
<comment type="caution">
    <text evidence="3">The sequence shown here is derived from an EMBL/GenBank/DDBJ whole genome shotgun (WGS) entry which is preliminary data.</text>
</comment>
<protein>
    <submittedName>
        <fullName evidence="3">PEP-CTERM sorting domain-containing protein</fullName>
    </submittedName>
</protein>
<dbReference type="Pfam" id="PF07589">
    <property type="entry name" value="PEP-CTERM"/>
    <property type="match status" value="1"/>
</dbReference>